<keyword evidence="2" id="KW-1185">Reference proteome</keyword>
<evidence type="ECO:0000313" key="1">
    <source>
        <dbReference type="EMBL" id="URE31764.1"/>
    </source>
</evidence>
<dbReference type="EMBL" id="CP097510">
    <property type="protein sequence ID" value="URE31764.1"/>
    <property type="molecule type" value="Genomic_DNA"/>
</dbReference>
<name>A0A9E7HKJ9_9LILI</name>
<sequence>MLYQRTCPRPSFTTRFLEVRSSARSAGVELVLVLHATASSASVTTRLLSLRKVSLKPRPSMGWSRFTGQTVVFADEPER</sequence>
<accession>A0A9E7HKJ9</accession>
<dbReference type="AlphaFoldDB" id="A0A9E7HKJ9"/>
<dbReference type="Proteomes" id="UP001055439">
    <property type="component" value="Chromosome 8"/>
</dbReference>
<gene>
    <name evidence="1" type="ORF">MUK42_16879</name>
</gene>
<organism evidence="1 2">
    <name type="scientific">Musa troglodytarum</name>
    <name type="common">fe'i banana</name>
    <dbReference type="NCBI Taxonomy" id="320322"/>
    <lineage>
        <taxon>Eukaryota</taxon>
        <taxon>Viridiplantae</taxon>
        <taxon>Streptophyta</taxon>
        <taxon>Embryophyta</taxon>
        <taxon>Tracheophyta</taxon>
        <taxon>Spermatophyta</taxon>
        <taxon>Magnoliopsida</taxon>
        <taxon>Liliopsida</taxon>
        <taxon>Zingiberales</taxon>
        <taxon>Musaceae</taxon>
        <taxon>Musa</taxon>
    </lineage>
</organism>
<protein>
    <submittedName>
        <fullName evidence="1">Uncharacterized protein</fullName>
    </submittedName>
</protein>
<proteinExistence type="predicted"/>
<evidence type="ECO:0000313" key="2">
    <source>
        <dbReference type="Proteomes" id="UP001055439"/>
    </source>
</evidence>
<reference evidence="1" key="1">
    <citation type="submission" date="2022-05" db="EMBL/GenBank/DDBJ databases">
        <title>The Musa troglodytarum L. genome provides insights into the mechanism of non-climacteric behaviour and enrichment of carotenoids.</title>
        <authorList>
            <person name="Wang J."/>
        </authorList>
    </citation>
    <scope>NUCLEOTIDE SEQUENCE</scope>
    <source>
        <tissue evidence="1">Leaf</tissue>
    </source>
</reference>